<evidence type="ECO:0000313" key="3">
    <source>
        <dbReference type="Proteomes" id="UP000007264"/>
    </source>
</evidence>
<organism evidence="2 3">
    <name type="scientific">Coccomyxa subellipsoidea (strain C-169)</name>
    <name type="common">Green microalga</name>
    <dbReference type="NCBI Taxonomy" id="574566"/>
    <lineage>
        <taxon>Eukaryota</taxon>
        <taxon>Viridiplantae</taxon>
        <taxon>Chlorophyta</taxon>
        <taxon>core chlorophytes</taxon>
        <taxon>Trebouxiophyceae</taxon>
        <taxon>Trebouxiophyceae incertae sedis</taxon>
        <taxon>Coccomyxaceae</taxon>
        <taxon>Coccomyxa</taxon>
        <taxon>Coccomyxa subellipsoidea</taxon>
    </lineage>
</organism>
<dbReference type="EMBL" id="AGSI01000018">
    <property type="protein sequence ID" value="EIE19599.1"/>
    <property type="molecule type" value="Genomic_DNA"/>
</dbReference>
<dbReference type="KEGG" id="csl:COCSUDRAFT_48793"/>
<keyword evidence="3" id="KW-1185">Reference proteome</keyword>
<name>I0YMI0_COCSC</name>
<feature type="region of interest" description="Disordered" evidence="1">
    <location>
        <begin position="76"/>
        <end position="95"/>
    </location>
</feature>
<gene>
    <name evidence="2" type="ORF">COCSUDRAFT_48793</name>
</gene>
<dbReference type="GeneID" id="17037571"/>
<dbReference type="Proteomes" id="UP000007264">
    <property type="component" value="Unassembled WGS sequence"/>
</dbReference>
<evidence type="ECO:0000313" key="2">
    <source>
        <dbReference type="EMBL" id="EIE19599.1"/>
    </source>
</evidence>
<dbReference type="RefSeq" id="XP_005644143.1">
    <property type="nucleotide sequence ID" value="XM_005644086.1"/>
</dbReference>
<dbReference type="AlphaFoldDB" id="I0YMI0"/>
<sequence length="95" mass="9952">MVTAARVNMSRIAGEVDSPERPMRRSRGKAVDTDEGSPVASVCSGGSLPEVKGARVWKKAVKAAVSHADGAITAVEPMKAKRGRPRKADVQQVAA</sequence>
<evidence type="ECO:0000256" key="1">
    <source>
        <dbReference type="SAM" id="MobiDB-lite"/>
    </source>
</evidence>
<proteinExistence type="predicted"/>
<reference evidence="2 3" key="1">
    <citation type="journal article" date="2012" name="Genome Biol.">
        <title>The genome of the polar eukaryotic microalga coccomyxa subellipsoidea reveals traits of cold adaptation.</title>
        <authorList>
            <person name="Blanc G."/>
            <person name="Agarkova I."/>
            <person name="Grimwood J."/>
            <person name="Kuo A."/>
            <person name="Brueggeman A."/>
            <person name="Dunigan D."/>
            <person name="Gurnon J."/>
            <person name="Ladunga I."/>
            <person name="Lindquist E."/>
            <person name="Lucas S."/>
            <person name="Pangilinan J."/>
            <person name="Proschold T."/>
            <person name="Salamov A."/>
            <person name="Schmutz J."/>
            <person name="Weeks D."/>
            <person name="Yamada T."/>
            <person name="Claverie J.M."/>
            <person name="Grigoriev I."/>
            <person name="Van Etten J."/>
            <person name="Lomsadze A."/>
            <person name="Borodovsky M."/>
        </authorList>
    </citation>
    <scope>NUCLEOTIDE SEQUENCE [LARGE SCALE GENOMIC DNA]</scope>
    <source>
        <strain evidence="2 3">C-169</strain>
    </source>
</reference>
<feature type="region of interest" description="Disordered" evidence="1">
    <location>
        <begin position="1"/>
        <end position="42"/>
    </location>
</feature>
<protein>
    <submittedName>
        <fullName evidence="2">Uncharacterized protein</fullName>
    </submittedName>
</protein>
<comment type="caution">
    <text evidence="2">The sequence shown here is derived from an EMBL/GenBank/DDBJ whole genome shotgun (WGS) entry which is preliminary data.</text>
</comment>
<accession>I0YMI0</accession>